<dbReference type="Gene3D" id="2.60.40.10">
    <property type="entry name" value="Immunoglobulins"/>
    <property type="match status" value="2"/>
</dbReference>
<dbReference type="Ensembl" id="ENSCINT00000029121.2">
    <property type="protein sequence ID" value="ENSCINP00000028875.2"/>
    <property type="gene ID" value="ENSCING00000016789.2"/>
</dbReference>
<proteinExistence type="predicted"/>
<dbReference type="PANTHER" id="PTHR46957:SF3">
    <property type="entry name" value="CYTOKINE RECEPTOR"/>
    <property type="match status" value="1"/>
</dbReference>
<dbReference type="OMA" id="WIVITWR"/>
<feature type="domain" description="Fibronectin type-III" evidence="1">
    <location>
        <begin position="48"/>
        <end position="137"/>
    </location>
</feature>
<keyword evidence="3" id="KW-1185">Reference proteome</keyword>
<dbReference type="InterPro" id="IPR013783">
    <property type="entry name" value="Ig-like_fold"/>
</dbReference>
<reference evidence="2" key="4">
    <citation type="submission" date="2025-09" db="UniProtKB">
        <authorList>
            <consortium name="Ensembl"/>
        </authorList>
    </citation>
    <scope>IDENTIFICATION</scope>
</reference>
<dbReference type="SMART" id="SM00060">
    <property type="entry name" value="FN3"/>
    <property type="match status" value="1"/>
</dbReference>
<protein>
    <recommendedName>
        <fullName evidence="1">Fibronectin type-III domain-containing protein</fullName>
    </recommendedName>
</protein>
<accession>F6QTF0</accession>
<dbReference type="GO" id="GO:0016020">
    <property type="term" value="C:membrane"/>
    <property type="evidence" value="ECO:0007669"/>
    <property type="project" value="UniProtKB-SubCell"/>
</dbReference>
<reference evidence="3" key="1">
    <citation type="journal article" date="2002" name="Science">
        <title>The draft genome of Ciona intestinalis: insights into chordate and vertebrate origins.</title>
        <authorList>
            <person name="Dehal P."/>
            <person name="Satou Y."/>
            <person name="Campbell R.K."/>
            <person name="Chapman J."/>
            <person name="Degnan B."/>
            <person name="De Tomaso A."/>
            <person name="Davidson B."/>
            <person name="Di Gregorio A."/>
            <person name="Gelpke M."/>
            <person name="Goodstein D.M."/>
            <person name="Harafuji N."/>
            <person name="Hastings K.E."/>
            <person name="Ho I."/>
            <person name="Hotta K."/>
            <person name="Huang W."/>
            <person name="Kawashima T."/>
            <person name="Lemaire P."/>
            <person name="Martinez D."/>
            <person name="Meinertzhagen I.A."/>
            <person name="Necula S."/>
            <person name="Nonaka M."/>
            <person name="Putnam N."/>
            <person name="Rash S."/>
            <person name="Saiga H."/>
            <person name="Satake M."/>
            <person name="Terry A."/>
            <person name="Yamada L."/>
            <person name="Wang H.G."/>
            <person name="Awazu S."/>
            <person name="Azumi K."/>
            <person name="Boore J."/>
            <person name="Branno M."/>
            <person name="Chin-Bow S."/>
            <person name="DeSantis R."/>
            <person name="Doyle S."/>
            <person name="Francino P."/>
            <person name="Keys D.N."/>
            <person name="Haga S."/>
            <person name="Hayashi H."/>
            <person name="Hino K."/>
            <person name="Imai K.S."/>
            <person name="Inaba K."/>
            <person name="Kano S."/>
            <person name="Kobayashi K."/>
            <person name="Kobayashi M."/>
            <person name="Lee B.I."/>
            <person name="Makabe K.W."/>
            <person name="Manohar C."/>
            <person name="Matassi G."/>
            <person name="Medina M."/>
            <person name="Mochizuki Y."/>
            <person name="Mount S."/>
            <person name="Morishita T."/>
            <person name="Miura S."/>
            <person name="Nakayama A."/>
            <person name="Nishizaka S."/>
            <person name="Nomoto H."/>
            <person name="Ohta F."/>
            <person name="Oishi K."/>
            <person name="Rigoutsos I."/>
            <person name="Sano M."/>
            <person name="Sasaki A."/>
            <person name="Sasakura Y."/>
            <person name="Shoguchi E."/>
            <person name="Shin-i T."/>
            <person name="Spagnuolo A."/>
            <person name="Stainier D."/>
            <person name="Suzuki M.M."/>
            <person name="Tassy O."/>
            <person name="Takatori N."/>
            <person name="Tokuoka M."/>
            <person name="Yagi K."/>
            <person name="Yoshizaki F."/>
            <person name="Wada S."/>
            <person name="Zhang C."/>
            <person name="Hyatt P.D."/>
            <person name="Larimer F."/>
            <person name="Detter C."/>
            <person name="Doggett N."/>
            <person name="Glavina T."/>
            <person name="Hawkins T."/>
            <person name="Richardson P."/>
            <person name="Lucas S."/>
            <person name="Kohara Y."/>
            <person name="Levine M."/>
            <person name="Satoh N."/>
            <person name="Rokhsar D.S."/>
        </authorList>
    </citation>
    <scope>NUCLEOTIDE SEQUENCE [LARGE SCALE GENOMIC DNA]</scope>
</reference>
<dbReference type="SUPFAM" id="SSF49265">
    <property type="entry name" value="Fibronectin type III"/>
    <property type="match status" value="1"/>
</dbReference>
<dbReference type="PANTHER" id="PTHR46957">
    <property type="entry name" value="CYTOKINE RECEPTOR"/>
    <property type="match status" value="1"/>
</dbReference>
<dbReference type="InterPro" id="IPR036116">
    <property type="entry name" value="FN3_sf"/>
</dbReference>
<dbReference type="EMBL" id="EAAA01002684">
    <property type="status" value="NOT_ANNOTATED_CDS"/>
    <property type="molecule type" value="Genomic_DNA"/>
</dbReference>
<dbReference type="InParanoid" id="F6QTF0"/>
<evidence type="ECO:0000313" key="2">
    <source>
        <dbReference type="Ensembl" id="ENSCINP00000028875.2"/>
    </source>
</evidence>
<dbReference type="CDD" id="cd00063">
    <property type="entry name" value="FN3"/>
    <property type="match status" value="1"/>
</dbReference>
<dbReference type="AlphaFoldDB" id="F6QTF0"/>
<reference evidence="2" key="2">
    <citation type="journal article" date="2008" name="Genome Biol.">
        <title>Improved genome assembly and evidence-based global gene model set for the chordate Ciona intestinalis: new insight into intron and operon populations.</title>
        <authorList>
            <person name="Satou Y."/>
            <person name="Mineta K."/>
            <person name="Ogasawara M."/>
            <person name="Sasakura Y."/>
            <person name="Shoguchi E."/>
            <person name="Ueno K."/>
            <person name="Yamada L."/>
            <person name="Matsumoto J."/>
            <person name="Wasserscheid J."/>
            <person name="Dewar K."/>
            <person name="Wiley G.B."/>
            <person name="Macmil S.L."/>
            <person name="Roe B.A."/>
            <person name="Zeller R.W."/>
            <person name="Hastings K.E."/>
            <person name="Lemaire P."/>
            <person name="Lindquist E."/>
            <person name="Endo T."/>
            <person name="Hotta K."/>
            <person name="Inaba K."/>
        </authorList>
    </citation>
    <scope>NUCLEOTIDE SEQUENCE [LARGE SCALE GENOMIC DNA]</scope>
    <source>
        <strain evidence="2">wild type</strain>
    </source>
</reference>
<dbReference type="PROSITE" id="PS50853">
    <property type="entry name" value="FN3"/>
    <property type="match status" value="1"/>
</dbReference>
<dbReference type="STRING" id="7719.ENSCINP00000028875"/>
<reference evidence="2" key="3">
    <citation type="submission" date="2025-08" db="UniProtKB">
        <authorList>
            <consortium name="Ensembl"/>
        </authorList>
    </citation>
    <scope>IDENTIFICATION</scope>
</reference>
<name>F6QTF0_CIOIN</name>
<dbReference type="InterPro" id="IPR050713">
    <property type="entry name" value="RTP_Phos/Ushers"/>
</dbReference>
<sequence>MTTRHYIEISGLDPFTSYHYVVIIHVHNQTLPFETLLSFKTQPGQPSPPTNVRAITAGNNNIYVMWDAPRKPNGLIAGYRVYASTNGSDPTTMSTTARSVIFQNVQPGVWNIYVVAKVHGELDSNKSAIVHATSGVSTFTTHVTNSRTSAIVMWLHAPSTANKFIIQVTALGFSLSTPQRYEVKTAHAFNITRLMPASHYRCDVDAVDIS</sequence>
<dbReference type="HOGENOM" id="CLU_1312614_0_0_1"/>
<dbReference type="GeneTree" id="ENSGT00530000068154"/>
<dbReference type="InterPro" id="IPR003961">
    <property type="entry name" value="FN3_dom"/>
</dbReference>
<organism evidence="2 3">
    <name type="scientific">Ciona intestinalis</name>
    <name type="common">Transparent sea squirt</name>
    <name type="synonym">Ascidia intestinalis</name>
    <dbReference type="NCBI Taxonomy" id="7719"/>
    <lineage>
        <taxon>Eukaryota</taxon>
        <taxon>Metazoa</taxon>
        <taxon>Chordata</taxon>
        <taxon>Tunicata</taxon>
        <taxon>Ascidiacea</taxon>
        <taxon>Phlebobranchia</taxon>
        <taxon>Cionidae</taxon>
        <taxon>Ciona</taxon>
    </lineage>
</organism>
<dbReference type="Pfam" id="PF00041">
    <property type="entry name" value="fn3"/>
    <property type="match status" value="1"/>
</dbReference>
<dbReference type="Proteomes" id="UP000008144">
    <property type="component" value="Chromosome 8"/>
</dbReference>
<evidence type="ECO:0000313" key="3">
    <source>
        <dbReference type="Proteomes" id="UP000008144"/>
    </source>
</evidence>
<evidence type="ECO:0000259" key="1">
    <source>
        <dbReference type="PROSITE" id="PS50853"/>
    </source>
</evidence>